<dbReference type="InterPro" id="IPR050090">
    <property type="entry name" value="Tyrosine_recombinase_XerCD"/>
</dbReference>
<accession>A0A1J5Q605</accession>
<dbReference type="GO" id="GO:0006310">
    <property type="term" value="P:DNA recombination"/>
    <property type="evidence" value="ECO:0007669"/>
    <property type="project" value="UniProtKB-KW"/>
</dbReference>
<dbReference type="GO" id="GO:0003677">
    <property type="term" value="F:DNA binding"/>
    <property type="evidence" value="ECO:0007669"/>
    <property type="project" value="InterPro"/>
</dbReference>
<dbReference type="GO" id="GO:0015074">
    <property type="term" value="P:DNA integration"/>
    <property type="evidence" value="ECO:0007669"/>
    <property type="project" value="InterPro"/>
</dbReference>
<gene>
    <name evidence="3" type="primary">xerC_58</name>
    <name evidence="3" type="ORF">GALL_396590</name>
</gene>
<dbReference type="SUPFAM" id="SSF56349">
    <property type="entry name" value="DNA breaking-rejoining enzymes"/>
    <property type="match status" value="1"/>
</dbReference>
<dbReference type="PANTHER" id="PTHR30349">
    <property type="entry name" value="PHAGE INTEGRASE-RELATED"/>
    <property type="match status" value="1"/>
</dbReference>
<dbReference type="InterPro" id="IPR013762">
    <property type="entry name" value="Integrase-like_cat_sf"/>
</dbReference>
<keyword evidence="1" id="KW-0233">DNA recombination</keyword>
<proteinExistence type="predicted"/>
<name>A0A1J5Q605_9ZZZZ</name>
<dbReference type="AlphaFoldDB" id="A0A1J5Q605"/>
<dbReference type="PROSITE" id="PS51898">
    <property type="entry name" value="TYR_RECOMBINASE"/>
    <property type="match status" value="1"/>
</dbReference>
<protein>
    <submittedName>
        <fullName evidence="3">Tyrosine recombinase XerC</fullName>
    </submittedName>
</protein>
<feature type="domain" description="Tyr recombinase" evidence="2">
    <location>
        <begin position="101"/>
        <end position="298"/>
    </location>
</feature>
<reference evidence="3" key="1">
    <citation type="submission" date="2016-10" db="EMBL/GenBank/DDBJ databases">
        <title>Sequence of Gallionella enrichment culture.</title>
        <authorList>
            <person name="Poehlein A."/>
            <person name="Muehling M."/>
            <person name="Daniel R."/>
        </authorList>
    </citation>
    <scope>NUCLEOTIDE SEQUENCE</scope>
</reference>
<dbReference type="Gene3D" id="1.10.443.10">
    <property type="entry name" value="Intergrase catalytic core"/>
    <property type="match status" value="1"/>
</dbReference>
<dbReference type="EMBL" id="MLJW01001367">
    <property type="protein sequence ID" value="OIQ78626.1"/>
    <property type="molecule type" value="Genomic_DNA"/>
</dbReference>
<dbReference type="PANTHER" id="PTHR30349:SF64">
    <property type="entry name" value="PROPHAGE INTEGRASE INTD-RELATED"/>
    <property type="match status" value="1"/>
</dbReference>
<evidence type="ECO:0000313" key="3">
    <source>
        <dbReference type="EMBL" id="OIQ78626.1"/>
    </source>
</evidence>
<evidence type="ECO:0000259" key="2">
    <source>
        <dbReference type="PROSITE" id="PS51898"/>
    </source>
</evidence>
<sequence>MSAQLRIMVVDYLRVRRSLGYKLAGTEHLLFAFVDYLEDHDAPTITVEHAVKFAVAPSGVSPRWHALRLSAIRCFTRWAHTLDPDVQIPPARLLPARATRAAPYLYTGTEVTALLEAADELRPAIRATTFHTLLALMSATGIRTGEALGLDLTDFDAQAGTLTVTGKFGKTRMLPLHETVTTGLGDYLLVRTDHLGGAGCPALLINTAGTRLAPGMVHPTFRQLTDRAGLTRVSSACRPHLHDLRHTFAVNTMLDAYRNGGDPSVVLPVLSTWLGHAEPSDTYWYLTGTTELLAAATDRLEMARDDLDDGAGEQS</sequence>
<dbReference type="Pfam" id="PF00589">
    <property type="entry name" value="Phage_integrase"/>
    <property type="match status" value="1"/>
</dbReference>
<evidence type="ECO:0000256" key="1">
    <source>
        <dbReference type="ARBA" id="ARBA00023172"/>
    </source>
</evidence>
<organism evidence="3">
    <name type="scientific">mine drainage metagenome</name>
    <dbReference type="NCBI Taxonomy" id="410659"/>
    <lineage>
        <taxon>unclassified sequences</taxon>
        <taxon>metagenomes</taxon>
        <taxon>ecological metagenomes</taxon>
    </lineage>
</organism>
<comment type="caution">
    <text evidence="3">The sequence shown here is derived from an EMBL/GenBank/DDBJ whole genome shotgun (WGS) entry which is preliminary data.</text>
</comment>
<dbReference type="InterPro" id="IPR002104">
    <property type="entry name" value="Integrase_catalytic"/>
</dbReference>
<dbReference type="InterPro" id="IPR011010">
    <property type="entry name" value="DNA_brk_join_enz"/>
</dbReference>